<dbReference type="Pfam" id="PF12392">
    <property type="entry name" value="DUF3656"/>
    <property type="match status" value="1"/>
</dbReference>
<dbReference type="InterPro" id="IPR051454">
    <property type="entry name" value="RNA/ubiquinone_mod_enzymes"/>
</dbReference>
<dbReference type="InterPro" id="IPR020988">
    <property type="entry name" value="Pept_U32_collagenase"/>
</dbReference>
<evidence type="ECO:0000259" key="2">
    <source>
        <dbReference type="Pfam" id="PF12392"/>
    </source>
</evidence>
<gene>
    <name evidence="3" type="ORF">LKD47_01780</name>
</gene>
<evidence type="ECO:0000313" key="3">
    <source>
        <dbReference type="EMBL" id="MCC2241032.1"/>
    </source>
</evidence>
<feature type="region of interest" description="Disordered" evidence="1">
    <location>
        <begin position="437"/>
        <end position="472"/>
    </location>
</feature>
<dbReference type="EMBL" id="JAJEQW010000001">
    <property type="protein sequence ID" value="MCC2241032.1"/>
    <property type="molecule type" value="Genomic_DNA"/>
</dbReference>
<dbReference type="InterPro" id="IPR001539">
    <property type="entry name" value="Peptidase_U32"/>
</dbReference>
<comment type="caution">
    <text evidence="3">The sequence shown here is derived from an EMBL/GenBank/DDBJ whole genome shotgun (WGS) entry which is preliminary data.</text>
</comment>
<feature type="domain" description="Peptidase U32 collagenase" evidence="2">
    <location>
        <begin position="319"/>
        <end position="426"/>
    </location>
</feature>
<evidence type="ECO:0000313" key="4">
    <source>
        <dbReference type="Proteomes" id="UP001198893"/>
    </source>
</evidence>
<dbReference type="RefSeq" id="WP_227709508.1">
    <property type="nucleotide sequence ID" value="NZ_JAJEQW010000001.1"/>
</dbReference>
<organism evidence="3 4">
    <name type="scientific">Roseburia amylophila</name>
    <dbReference type="NCBI Taxonomy" id="2981794"/>
    <lineage>
        <taxon>Bacteria</taxon>
        <taxon>Bacillati</taxon>
        <taxon>Bacillota</taxon>
        <taxon>Clostridia</taxon>
        <taxon>Lachnospirales</taxon>
        <taxon>Lachnospiraceae</taxon>
        <taxon>Roseburia</taxon>
    </lineage>
</organism>
<reference evidence="3" key="1">
    <citation type="submission" date="2021-10" db="EMBL/GenBank/DDBJ databases">
        <title>Anaerobic single-cell dispensing facilitates the cultivation of human gut bacteria.</title>
        <authorList>
            <person name="Afrizal A."/>
        </authorList>
    </citation>
    <scope>NUCLEOTIDE SEQUENCE</scope>
    <source>
        <strain evidence="3">CLA-AA-H204</strain>
    </source>
</reference>
<feature type="compositionally biased region" description="Low complexity" evidence="1">
    <location>
        <begin position="459"/>
        <end position="472"/>
    </location>
</feature>
<sequence length="750" mass="85023">MKELELLAPAGSLKTLKAVIHAGADAVYLGGSMFGARAYANNFNEEELLEAIRFGHIHGRKIILAVNTLLKEYELGQLYDYLHPYYEAGLDAVIVQDMGVMEFIKTHFPNLPIHTSTQMTITNVEGARLLKEQGVERVVTAREMSLEEIQRIHDEVGVELESFIHGALCYCYSGQCLFSSIIGGRSGNRGRCAQPCRLSYEVLQGEKSLTGHHATPILSLKDMCTLPFLYELADHGVYSFKIEGRMKTPEYAAGVVSIYRKYMDSYLDGSRIPVEKKDIRALLELGNRGGFTNGYYYHHNDSDMLSGESASHNKSEGVLQDNIRREYVDTELKEKIKGKLILNKECPAKIEVQYGKIKVSYQGDMVLVAQNRPLTKEVVTEKITKTGNTPFVFENLEVTMDDDIFMPVNQLNQLRRGALEALEEALLKPYERTLPELVETSSAETDRQTTGNAIKEKQISGQSLSQTSGQQSAGSSTEVRVLIEDAEQLPAVLKADFVDTVYLDCMLYTRENLIRKLSEDIDRVHASGKKAFYVFPFIFRQQTSLFYEKIMPELKKLPLNGIMVRSLDEIAFIKEWGNENWQMVSDSNLYTYSNEAAEYFYRLGMIQDTIPVELNRKEILRRENSRSEMIIYGRLPLMITAQCIHKNTLGCMHQPKVLNLKDRYSVHFPVKNFCSECYNVIYNSLPVCLFKEDVTVKKIAPAAVRLSFTTETEEETEQILTIYGDIYKNGGILGQMPMECTNGHFKRGVE</sequence>
<name>A0AAW4WEY8_9FIRM</name>
<evidence type="ECO:0000256" key="1">
    <source>
        <dbReference type="SAM" id="MobiDB-lite"/>
    </source>
</evidence>
<dbReference type="Proteomes" id="UP001198893">
    <property type="component" value="Unassembled WGS sequence"/>
</dbReference>
<dbReference type="AlphaFoldDB" id="A0AAW4WEY8"/>
<dbReference type="Pfam" id="PF01136">
    <property type="entry name" value="Peptidase_U32"/>
    <property type="match status" value="1"/>
</dbReference>
<feature type="compositionally biased region" description="Polar residues" evidence="1">
    <location>
        <begin position="439"/>
        <end position="452"/>
    </location>
</feature>
<protein>
    <submittedName>
        <fullName evidence="3">U32 family peptidase</fullName>
    </submittedName>
</protein>
<dbReference type="PANTHER" id="PTHR30217">
    <property type="entry name" value="PEPTIDASE U32 FAMILY"/>
    <property type="match status" value="1"/>
</dbReference>
<accession>A0AAW4WEY8</accession>
<dbReference type="PANTHER" id="PTHR30217:SF10">
    <property type="entry name" value="23S RRNA 5-HYDROXYCYTIDINE C2501 SYNTHASE"/>
    <property type="match status" value="1"/>
</dbReference>
<proteinExistence type="predicted"/>